<dbReference type="GO" id="GO:0006048">
    <property type="term" value="P:UDP-N-acetylglucosamine biosynthetic process"/>
    <property type="evidence" value="ECO:0007669"/>
    <property type="project" value="UniProtKB-UniPathway"/>
</dbReference>
<name>A0A316YEL2_9BASI</name>
<dbReference type="CDD" id="cd04301">
    <property type="entry name" value="NAT_SF"/>
    <property type="match status" value="1"/>
</dbReference>
<evidence type="ECO:0000313" key="3">
    <source>
        <dbReference type="Proteomes" id="UP000245768"/>
    </source>
</evidence>
<dbReference type="AlphaFoldDB" id="A0A316YEL2"/>
<accession>A0A316YEL2</accession>
<dbReference type="InterPro" id="IPR000182">
    <property type="entry name" value="GNAT_dom"/>
</dbReference>
<dbReference type="Gene3D" id="3.40.630.30">
    <property type="match status" value="1"/>
</dbReference>
<dbReference type="Proteomes" id="UP000245768">
    <property type="component" value="Unassembled WGS sequence"/>
</dbReference>
<reference evidence="2 3" key="1">
    <citation type="journal article" date="2018" name="Mol. Biol. Evol.">
        <title>Broad Genomic Sampling Reveals a Smut Pathogenic Ancestry of the Fungal Clade Ustilaginomycotina.</title>
        <authorList>
            <person name="Kijpornyongpan T."/>
            <person name="Mondo S.J."/>
            <person name="Barry K."/>
            <person name="Sandor L."/>
            <person name="Lee J."/>
            <person name="Lipzen A."/>
            <person name="Pangilinan J."/>
            <person name="LaButti K."/>
            <person name="Hainaut M."/>
            <person name="Henrissat B."/>
            <person name="Grigoriev I.V."/>
            <person name="Spatafora J.W."/>
            <person name="Aime M.C."/>
        </authorList>
    </citation>
    <scope>NUCLEOTIDE SEQUENCE [LARGE SCALE GENOMIC DNA]</scope>
    <source>
        <strain evidence="2 3">MCA 4198</strain>
    </source>
</reference>
<dbReference type="GeneID" id="37044477"/>
<dbReference type="GO" id="GO:0016747">
    <property type="term" value="F:acyltransferase activity, transferring groups other than amino-acyl groups"/>
    <property type="evidence" value="ECO:0007669"/>
    <property type="project" value="InterPro"/>
</dbReference>
<evidence type="ECO:0000313" key="2">
    <source>
        <dbReference type="EMBL" id="PWN87659.1"/>
    </source>
</evidence>
<sequence>MGRMVGDGQLSLLIVDMAVDPAHQRKGLGGVVLQTLLDWKQQHCPHAYLCLLADPPGMKLYARHGFEPSIEQGMTHFSGFVGDSRRRKAAAAEAAAAEAAAAEAAAAAQA</sequence>
<dbReference type="STRING" id="215250.A0A316YEL2"/>
<dbReference type="InParanoid" id="A0A316YEL2"/>
<dbReference type="SUPFAM" id="SSF55729">
    <property type="entry name" value="Acyl-CoA N-acyltransferases (Nat)"/>
    <property type="match status" value="1"/>
</dbReference>
<dbReference type="RefSeq" id="XP_025374857.1">
    <property type="nucleotide sequence ID" value="XM_025522561.1"/>
</dbReference>
<dbReference type="InterPro" id="IPR016181">
    <property type="entry name" value="Acyl_CoA_acyltransferase"/>
</dbReference>
<feature type="domain" description="N-acetyltransferase" evidence="1">
    <location>
        <begin position="1"/>
        <end position="88"/>
    </location>
</feature>
<dbReference type="EMBL" id="KZ819639">
    <property type="protein sequence ID" value="PWN87659.1"/>
    <property type="molecule type" value="Genomic_DNA"/>
</dbReference>
<gene>
    <name evidence="2" type="ORF">FA10DRAFT_268987</name>
</gene>
<keyword evidence="3" id="KW-1185">Reference proteome</keyword>
<evidence type="ECO:0000259" key="1">
    <source>
        <dbReference type="PROSITE" id="PS51186"/>
    </source>
</evidence>
<dbReference type="UniPathway" id="UPA00113">
    <property type="reaction ID" value="UER00529"/>
</dbReference>
<protein>
    <recommendedName>
        <fullName evidence="1">N-acetyltransferase domain-containing protein</fullName>
    </recommendedName>
</protein>
<dbReference type="OrthoDB" id="2744543at2759"/>
<organism evidence="2 3">
    <name type="scientific">Acaromyces ingoldii</name>
    <dbReference type="NCBI Taxonomy" id="215250"/>
    <lineage>
        <taxon>Eukaryota</taxon>
        <taxon>Fungi</taxon>
        <taxon>Dikarya</taxon>
        <taxon>Basidiomycota</taxon>
        <taxon>Ustilaginomycotina</taxon>
        <taxon>Exobasidiomycetes</taxon>
        <taxon>Exobasidiales</taxon>
        <taxon>Cryptobasidiaceae</taxon>
        <taxon>Acaromyces</taxon>
    </lineage>
</organism>
<proteinExistence type="predicted"/>
<dbReference type="PROSITE" id="PS51186">
    <property type="entry name" value="GNAT"/>
    <property type="match status" value="1"/>
</dbReference>
<dbReference type="Pfam" id="PF13508">
    <property type="entry name" value="Acetyltransf_7"/>
    <property type="match status" value="1"/>
</dbReference>